<keyword evidence="3" id="KW-1185">Reference proteome</keyword>
<dbReference type="PANTHER" id="PTHR48079">
    <property type="entry name" value="PROTEIN YEEZ"/>
    <property type="match status" value="1"/>
</dbReference>
<dbReference type="InterPro" id="IPR001509">
    <property type="entry name" value="Epimerase_deHydtase"/>
</dbReference>
<organism evidence="2 3">
    <name type="scientific">Duganella radicis</name>
    <dbReference type="NCBI Taxonomy" id="551988"/>
    <lineage>
        <taxon>Bacteria</taxon>
        <taxon>Pseudomonadati</taxon>
        <taxon>Pseudomonadota</taxon>
        <taxon>Betaproteobacteria</taxon>
        <taxon>Burkholderiales</taxon>
        <taxon>Oxalobacteraceae</taxon>
        <taxon>Telluria group</taxon>
        <taxon>Duganella</taxon>
    </lineage>
</organism>
<dbReference type="PANTHER" id="PTHR48079:SF9">
    <property type="entry name" value="PUTATIVE-RELATED"/>
    <property type="match status" value="1"/>
</dbReference>
<comment type="caution">
    <text evidence="2">The sequence shown here is derived from an EMBL/GenBank/DDBJ whole genome shotgun (WGS) entry which is preliminary data.</text>
</comment>
<dbReference type="Gene3D" id="3.40.50.720">
    <property type="entry name" value="NAD(P)-binding Rossmann-like Domain"/>
    <property type="match status" value="1"/>
</dbReference>
<dbReference type="GO" id="GO:0005737">
    <property type="term" value="C:cytoplasm"/>
    <property type="evidence" value="ECO:0007669"/>
    <property type="project" value="TreeGrafter"/>
</dbReference>
<dbReference type="EMBL" id="WNKY01000004">
    <property type="protein sequence ID" value="MTV37237.1"/>
    <property type="molecule type" value="Genomic_DNA"/>
</dbReference>
<name>A0A6L6PF89_9BURK</name>
<sequence>MKVFVTGATGWVGSAIITELLDAGHEVLGLARRVEGAETLARRGIAVHRGELSDTESMAAGARSCDGVIHTAFIHDFKDFHAAGETDRAAIAAMGEALAGTGKPLITTSGSALLKHGVIGTEDDGPDRGGPAQHRTASEELTLALAARGVRSSLVRLPPSVHGEGDYGFAPRLVDIARANGVSAYIGAGENRWPAVHRFDAARLYRLVLEHGLAGKRYHAIAEQGIATREIAATIGKGLHLPVVSISAAEAPEHFGFLARFFAADCPASNTQTQRQLGWTPTGPGLIEDLEPHYFRGQAVRPPLAR</sequence>
<dbReference type="Proteomes" id="UP000475582">
    <property type="component" value="Unassembled WGS sequence"/>
</dbReference>
<protein>
    <submittedName>
        <fullName evidence="2">NAD-dependent epimerase/dehydratase family protein</fullName>
    </submittedName>
</protein>
<dbReference type="SUPFAM" id="SSF51735">
    <property type="entry name" value="NAD(P)-binding Rossmann-fold domains"/>
    <property type="match status" value="1"/>
</dbReference>
<evidence type="ECO:0000313" key="2">
    <source>
        <dbReference type="EMBL" id="MTV37237.1"/>
    </source>
</evidence>
<dbReference type="CDD" id="cd05262">
    <property type="entry name" value="SDR_a7"/>
    <property type="match status" value="1"/>
</dbReference>
<dbReference type="AlphaFoldDB" id="A0A6L6PF89"/>
<gene>
    <name evidence="2" type="ORF">GM676_06540</name>
</gene>
<dbReference type="OrthoDB" id="9787292at2"/>
<evidence type="ECO:0000313" key="3">
    <source>
        <dbReference type="Proteomes" id="UP000475582"/>
    </source>
</evidence>
<accession>A0A6L6PF89</accession>
<dbReference type="InterPro" id="IPR036291">
    <property type="entry name" value="NAD(P)-bd_dom_sf"/>
</dbReference>
<feature type="domain" description="NAD-dependent epimerase/dehydratase" evidence="1">
    <location>
        <begin position="3"/>
        <end position="218"/>
    </location>
</feature>
<dbReference type="RefSeq" id="WP_155462624.1">
    <property type="nucleotide sequence ID" value="NZ_WNKY01000004.1"/>
</dbReference>
<dbReference type="GO" id="GO:0004029">
    <property type="term" value="F:aldehyde dehydrogenase (NAD+) activity"/>
    <property type="evidence" value="ECO:0007669"/>
    <property type="project" value="TreeGrafter"/>
</dbReference>
<proteinExistence type="predicted"/>
<evidence type="ECO:0000259" key="1">
    <source>
        <dbReference type="Pfam" id="PF01370"/>
    </source>
</evidence>
<reference evidence="2 3" key="1">
    <citation type="submission" date="2019-11" db="EMBL/GenBank/DDBJ databases">
        <title>Type strains purchased from KCTC, JCM and DSMZ.</title>
        <authorList>
            <person name="Lu H."/>
        </authorList>
    </citation>
    <scope>NUCLEOTIDE SEQUENCE [LARGE SCALE GENOMIC DNA]</scope>
    <source>
        <strain evidence="2 3">KCTC 22382</strain>
    </source>
</reference>
<dbReference type="Pfam" id="PF01370">
    <property type="entry name" value="Epimerase"/>
    <property type="match status" value="1"/>
</dbReference>
<dbReference type="InterPro" id="IPR051783">
    <property type="entry name" value="NAD(P)-dependent_oxidoreduct"/>
</dbReference>